<protein>
    <submittedName>
        <fullName evidence="1">Uncharacterized protein</fullName>
    </submittedName>
</protein>
<dbReference type="EMBL" id="SNRW01036505">
    <property type="protein sequence ID" value="KAA6354328.1"/>
    <property type="molecule type" value="Genomic_DNA"/>
</dbReference>
<evidence type="ECO:0000313" key="1">
    <source>
        <dbReference type="EMBL" id="KAA6354328.1"/>
    </source>
</evidence>
<gene>
    <name evidence="1" type="ORF">EZS28_050145</name>
</gene>
<dbReference type="Proteomes" id="UP000324800">
    <property type="component" value="Unassembled WGS sequence"/>
</dbReference>
<evidence type="ECO:0000313" key="2">
    <source>
        <dbReference type="Proteomes" id="UP000324800"/>
    </source>
</evidence>
<proteinExistence type="predicted"/>
<dbReference type="AlphaFoldDB" id="A0A5J4T7Z0"/>
<name>A0A5J4T7Z0_9EUKA</name>
<feature type="non-terminal residue" evidence="1">
    <location>
        <position position="1"/>
    </location>
</feature>
<accession>A0A5J4T7Z0</accession>
<organism evidence="1 2">
    <name type="scientific">Streblomastix strix</name>
    <dbReference type="NCBI Taxonomy" id="222440"/>
    <lineage>
        <taxon>Eukaryota</taxon>
        <taxon>Metamonada</taxon>
        <taxon>Preaxostyla</taxon>
        <taxon>Oxymonadida</taxon>
        <taxon>Streblomastigidae</taxon>
        <taxon>Streblomastix</taxon>
    </lineage>
</organism>
<reference evidence="1 2" key="1">
    <citation type="submission" date="2019-03" db="EMBL/GenBank/DDBJ databases">
        <title>Single cell metagenomics reveals metabolic interactions within the superorganism composed of flagellate Streblomastix strix and complex community of Bacteroidetes bacteria on its surface.</title>
        <authorList>
            <person name="Treitli S.C."/>
            <person name="Kolisko M."/>
            <person name="Husnik F."/>
            <person name="Keeling P."/>
            <person name="Hampl V."/>
        </authorList>
    </citation>
    <scope>NUCLEOTIDE SEQUENCE [LARGE SCALE GENOMIC DNA]</scope>
    <source>
        <strain evidence="1">ST1C</strain>
    </source>
</reference>
<comment type="caution">
    <text evidence="1">The sequence shown here is derived from an EMBL/GenBank/DDBJ whole genome shotgun (WGS) entry which is preliminary data.</text>
</comment>
<sequence length="103" mass="11752">VRSEISAQNITETVGQTNRQVPLGAGSLINIRSSSYVQLPFHFVDCSFENCEMNMNVKITEKNLLGIARIIGIFVKNAQIELEHFRFILNIIYLCKTRKETHP</sequence>